<dbReference type="EMBL" id="CP006018">
    <property type="protein sequence ID" value="AIC92179.1"/>
    <property type="molecule type" value="Genomic_DNA"/>
</dbReference>
<sequence>MAGRRGYAKLKNDFYLNGKVKELRVVCPSAVGAFVFAIAYCSDNLTDGRISDRDLRYVLGVTDEEINALCKVELLEPDGNSGYVIHDYTEHNSRRDQVEKSRERNAENYRKRRFNRDSTATHRDESELNRTKHKNTRTQEHLPDGKSPNPPTGADADRQPVREPSSDETAQFRQFWSLYPNHDYPDAAVREFKRVLRRTGTERVNLVALLQGAQMLRDEQRDPRYIPAASKWLHDGGWKNKPKPRARQPDRQASRAQQNQDANAALIARYAQEEIPQIQRKEIPAC</sequence>
<feature type="region of interest" description="Disordered" evidence="1">
    <location>
        <begin position="81"/>
        <end position="169"/>
    </location>
</feature>
<reference evidence="2 3" key="1">
    <citation type="journal article" date="2014" name="Appl. Environ. Microbiol.">
        <title>Genomic encyclopedia of type strains of the genus Bifidobacterium.</title>
        <authorList>
            <person name="Milani C."/>
            <person name="Lugli G.A."/>
            <person name="Duranti S."/>
            <person name="Turroni F."/>
            <person name="Bottacini F."/>
            <person name="Mangifesta M."/>
            <person name="Sanchez B."/>
            <person name="Viappiani A."/>
            <person name="Mancabelli L."/>
            <person name="Taminiau B."/>
            <person name="Delcenserie V."/>
            <person name="Barrangou R."/>
            <person name="Margolles A."/>
            <person name="van Sinderen D."/>
            <person name="Ventura M."/>
        </authorList>
    </citation>
    <scope>NUCLEOTIDE SEQUENCE [LARGE SCALE GENOMIC DNA]</scope>
    <source>
        <strain evidence="2 3">LMG 11587</strain>
    </source>
</reference>
<feature type="compositionally biased region" description="Basic and acidic residues" evidence="1">
    <location>
        <begin position="155"/>
        <end position="165"/>
    </location>
</feature>
<feature type="region of interest" description="Disordered" evidence="1">
    <location>
        <begin position="233"/>
        <end position="263"/>
    </location>
</feature>
<accession>A0A087VV08</accession>
<dbReference type="OrthoDB" id="3239324at2"/>
<organism evidence="2 3">
    <name type="scientific">Bifidobacterium [indicum] DSM 20214 = LMG 11587</name>
    <dbReference type="NCBI Taxonomy" id="1341694"/>
    <lineage>
        <taxon>Bacteria</taxon>
        <taxon>Bacillati</taxon>
        <taxon>Actinomycetota</taxon>
        <taxon>Actinomycetes</taxon>
        <taxon>Bifidobacteriales</taxon>
        <taxon>Bifidobacteriaceae</taxon>
        <taxon>Bifidobacterium</taxon>
    </lineage>
</organism>
<evidence type="ECO:0000256" key="1">
    <source>
        <dbReference type="SAM" id="MobiDB-lite"/>
    </source>
</evidence>
<name>A0A087VV08_9BIFI</name>
<proteinExistence type="predicted"/>
<dbReference type="KEGG" id="bii:BINDI_0914"/>
<keyword evidence="3" id="KW-1185">Reference proteome</keyword>
<feature type="compositionally biased region" description="Basic and acidic residues" evidence="1">
    <location>
        <begin position="87"/>
        <end position="130"/>
    </location>
</feature>
<dbReference type="HOGENOM" id="CLU_955353_0_0_11"/>
<dbReference type="RefSeq" id="WP_052108814.1">
    <property type="nucleotide sequence ID" value="NZ_CP006018.1"/>
</dbReference>
<gene>
    <name evidence="2" type="ORF">BINDI_0914</name>
</gene>
<protein>
    <submittedName>
        <fullName evidence="2">Uncharacterized protein</fullName>
    </submittedName>
</protein>
<evidence type="ECO:0000313" key="3">
    <source>
        <dbReference type="Proteomes" id="UP000028569"/>
    </source>
</evidence>
<evidence type="ECO:0000313" key="2">
    <source>
        <dbReference type="EMBL" id="AIC92179.1"/>
    </source>
</evidence>
<dbReference type="AlphaFoldDB" id="A0A087VV08"/>
<dbReference type="Proteomes" id="UP000028569">
    <property type="component" value="Chromosome"/>
</dbReference>